<feature type="domain" description="SGNH" evidence="3">
    <location>
        <begin position="93"/>
        <end position="308"/>
    </location>
</feature>
<keyword evidence="5" id="KW-1185">Reference proteome</keyword>
<evidence type="ECO:0000313" key="5">
    <source>
        <dbReference type="Proteomes" id="UP000092482"/>
    </source>
</evidence>
<feature type="region of interest" description="Disordered" evidence="1">
    <location>
        <begin position="56"/>
        <end position="79"/>
    </location>
</feature>
<dbReference type="Proteomes" id="UP000092482">
    <property type="component" value="Chromosome"/>
</dbReference>
<evidence type="ECO:0000259" key="3">
    <source>
        <dbReference type="Pfam" id="PF19040"/>
    </source>
</evidence>
<feature type="signal peptide" evidence="2">
    <location>
        <begin position="1"/>
        <end position="37"/>
    </location>
</feature>
<dbReference type="STRING" id="1758689.SGUI_2363"/>
<dbReference type="EMBL" id="CP014989">
    <property type="protein sequence ID" value="ANS79759.1"/>
    <property type="molecule type" value="Genomic_DNA"/>
</dbReference>
<dbReference type="OrthoDB" id="4851366at2"/>
<dbReference type="AlphaFoldDB" id="A0A1B1NE89"/>
<proteinExistence type="predicted"/>
<dbReference type="InterPro" id="IPR007253">
    <property type="entry name" value="Cell_wall-bd_2"/>
</dbReference>
<dbReference type="PANTHER" id="PTHR30032:SF8">
    <property type="entry name" value="GERMINATION-SPECIFIC N-ACETYLMURAMOYL-L-ALANINE AMIDASE"/>
    <property type="match status" value="1"/>
</dbReference>
<dbReference type="InterPro" id="IPR043968">
    <property type="entry name" value="SGNH"/>
</dbReference>
<protein>
    <submittedName>
        <fullName evidence="4">Cell wall-binding domain</fullName>
    </submittedName>
</protein>
<evidence type="ECO:0000313" key="4">
    <source>
        <dbReference type="EMBL" id="ANS79759.1"/>
    </source>
</evidence>
<keyword evidence="2" id="KW-0732">Signal</keyword>
<dbReference type="RefSeq" id="WP_066640601.1">
    <property type="nucleotide sequence ID" value="NZ_CP014989.1"/>
</dbReference>
<reference evidence="4 5" key="1">
    <citation type="submission" date="2016-03" db="EMBL/GenBank/DDBJ databases">
        <title>Shallow-sea hydrothermal system.</title>
        <authorList>
            <person name="Tang K."/>
        </authorList>
    </citation>
    <scope>NUCLEOTIDE SEQUENCE [LARGE SCALE GENOMIC DNA]</scope>
    <source>
        <strain evidence="4 5">JLT9</strain>
    </source>
</reference>
<feature type="compositionally biased region" description="Basic and acidic residues" evidence="1">
    <location>
        <begin position="56"/>
        <end position="66"/>
    </location>
</feature>
<dbReference type="KEGG" id="serj:SGUI_2363"/>
<evidence type="ECO:0000256" key="2">
    <source>
        <dbReference type="SAM" id="SignalP"/>
    </source>
</evidence>
<dbReference type="InterPro" id="IPR051922">
    <property type="entry name" value="Bact_Sporulation_Assoc"/>
</dbReference>
<evidence type="ECO:0000256" key="1">
    <source>
        <dbReference type="SAM" id="MobiDB-lite"/>
    </source>
</evidence>
<dbReference type="PANTHER" id="PTHR30032">
    <property type="entry name" value="N-ACETYLMURAMOYL-L-ALANINE AMIDASE-RELATED"/>
    <property type="match status" value="1"/>
</dbReference>
<accession>A0A1B1NE89</accession>
<dbReference type="Pfam" id="PF19040">
    <property type="entry name" value="SGNH"/>
    <property type="match status" value="1"/>
</dbReference>
<name>A0A1B1NE89_9MICO</name>
<organism evidence="4 5">
    <name type="scientific">Serinicoccus hydrothermalis</name>
    <dbReference type="NCBI Taxonomy" id="1758689"/>
    <lineage>
        <taxon>Bacteria</taxon>
        <taxon>Bacillati</taxon>
        <taxon>Actinomycetota</taxon>
        <taxon>Actinomycetes</taxon>
        <taxon>Micrococcales</taxon>
        <taxon>Ornithinimicrobiaceae</taxon>
        <taxon>Serinicoccus</taxon>
    </lineage>
</organism>
<gene>
    <name evidence="4" type="ORF">SGUI_2363</name>
</gene>
<dbReference type="Gene3D" id="3.40.50.12090">
    <property type="match status" value="1"/>
</dbReference>
<sequence>MPLPARRARPRPLARLRATAATLLAGALLLAGGPASALTGDEDDLGARALREDGWSEPHADLEDVTRSGPVVPTSPPITNVTQMTPSYYADGCHVFRSGTTVLPGCVYGDVDSEVEVAVLGSSKVGQYFPALEEIALREGWRLRMYTKLACSFTDEPEPTYPECDAYKADLREHLAEHPPDLVITGGMRQDVADGYTRTWTWLRGLGVEEVVALWDSPGPTGGNPAACVAQAIEEGESLSSCAVWLLDQHSGNPSMREAAAQVHGASFVDLRDWVCPSTHLDPRCPAVVGRAQLYGSGSHLVPSYTATLTDPLHQRLHEAGIAAYRPSVDRVGGADRYATAALLARDAAPGGRVFLTSGADFPDALAAAAKAGAQDEVVLLTRGASLPSVTREALLELEPSQVLVVGGEEAVPQSVLEEVAELAPAERVAGSGRYETAAALAEVAPVVRGEVVYVATGEAFPDALAAAAQAGQASAPILLVRHDEVPVATEYALDALDPERVVVVGGEAAISGDVLEDLRRLAPDVGRVGGSDRYATAALLADGAQEVLHVGSGLSFADALAAAPVAAAADGAVLLTEADRVPAATSQALQRLAPERVVLTGGAGVVGEDVRRALLRLAS</sequence>
<dbReference type="Pfam" id="PF04122">
    <property type="entry name" value="CW_binding_2"/>
    <property type="match status" value="3"/>
</dbReference>
<feature type="chain" id="PRO_5008527850" evidence="2">
    <location>
        <begin position="38"/>
        <end position="620"/>
    </location>
</feature>